<dbReference type="Pfam" id="PF00703">
    <property type="entry name" value="Glyco_hydro_2"/>
    <property type="match status" value="1"/>
</dbReference>
<comment type="caution">
    <text evidence="10">The sequence shown here is derived from an EMBL/GenBank/DDBJ whole genome shotgun (WGS) entry which is preliminary data.</text>
</comment>
<organism evidence="10 11">
    <name type="scientific">Shewanella electrica</name>
    <dbReference type="NCBI Taxonomy" id="515560"/>
    <lineage>
        <taxon>Bacteria</taxon>
        <taxon>Pseudomonadati</taxon>
        <taxon>Pseudomonadota</taxon>
        <taxon>Gammaproteobacteria</taxon>
        <taxon>Alteromonadales</taxon>
        <taxon>Shewanellaceae</taxon>
        <taxon>Shewanella</taxon>
    </lineage>
</organism>
<feature type="signal peptide" evidence="8">
    <location>
        <begin position="1"/>
        <end position="22"/>
    </location>
</feature>
<dbReference type="InterPro" id="IPR036156">
    <property type="entry name" value="Beta-gal/glucu_dom_sf"/>
</dbReference>
<gene>
    <name evidence="10" type="ORF">L9G74_16080</name>
</gene>
<dbReference type="InterPro" id="IPR006102">
    <property type="entry name" value="Ig-like_GH2"/>
</dbReference>
<dbReference type="InterPro" id="IPR017853">
    <property type="entry name" value="GH"/>
</dbReference>
<reference evidence="11" key="2">
    <citation type="submission" date="2023-07" db="EMBL/GenBank/DDBJ databases">
        <title>Shewanella mangrovi sp. nov., an acetaldehyde- degrading bacterium isolated from mangrove sediment.</title>
        <authorList>
            <person name="Liu Y."/>
        </authorList>
    </citation>
    <scope>NUCLEOTIDE SEQUENCE [LARGE SCALE GENOMIC DNA]</scope>
    <source>
        <strain evidence="11">C32</strain>
    </source>
</reference>
<evidence type="ECO:0000256" key="8">
    <source>
        <dbReference type="SAM" id="SignalP"/>
    </source>
</evidence>
<feature type="domain" description="Beta galactosidase small chain/" evidence="9">
    <location>
        <begin position="768"/>
        <end position="1049"/>
    </location>
</feature>
<dbReference type="InterPro" id="IPR023230">
    <property type="entry name" value="Glyco_hydro_2_CS"/>
</dbReference>
<accession>A0ABT2FNY9</accession>
<keyword evidence="4 7" id="KW-0378">Hydrolase</keyword>
<dbReference type="PROSITE" id="PS00719">
    <property type="entry name" value="GLYCOSYL_HYDROL_F2_1"/>
    <property type="match status" value="1"/>
</dbReference>
<keyword evidence="8" id="KW-0732">Signal</keyword>
<dbReference type="Pfam" id="PF16353">
    <property type="entry name" value="LacZ_4"/>
    <property type="match status" value="1"/>
</dbReference>
<comment type="similarity">
    <text evidence="2 7">Belongs to the glycosyl hydrolase 2 family.</text>
</comment>
<reference evidence="10 11" key="1">
    <citation type="submission" date="2022-02" db="EMBL/GenBank/DDBJ databases">
        <authorList>
            <person name="Zhuang L."/>
        </authorList>
    </citation>
    <scope>NUCLEOTIDE SEQUENCE [LARGE SCALE GENOMIC DNA]</scope>
    <source>
        <strain evidence="10 11">C32</strain>
    </source>
</reference>
<evidence type="ECO:0000256" key="1">
    <source>
        <dbReference type="ARBA" id="ARBA00001412"/>
    </source>
</evidence>
<dbReference type="SMART" id="SM01038">
    <property type="entry name" value="Bgal_small_N"/>
    <property type="match status" value="1"/>
</dbReference>
<dbReference type="Pfam" id="PF02929">
    <property type="entry name" value="Bgal_small_N"/>
    <property type="match status" value="1"/>
</dbReference>
<dbReference type="EMBL" id="JAKOGG010000014">
    <property type="protein sequence ID" value="MCS4557963.1"/>
    <property type="molecule type" value="Genomic_DNA"/>
</dbReference>
<dbReference type="Gene3D" id="2.60.120.260">
    <property type="entry name" value="Galactose-binding domain-like"/>
    <property type="match status" value="1"/>
</dbReference>
<dbReference type="PRINTS" id="PR00132">
    <property type="entry name" value="GLHYDRLASE2"/>
</dbReference>
<evidence type="ECO:0000313" key="11">
    <source>
        <dbReference type="Proteomes" id="UP001201549"/>
    </source>
</evidence>
<sequence length="1055" mass="119667">MKCIYALAALFGSLAVNCSASANTVDAPTNTEWQDLSVYRVNALSPKATFIPYDTLAKTIADEPSQSPYYQNLNGKWQFKLYPNPAAVPANFWQDAKAVKQWMQMPVPANWQMHTDDYPNYVNIGYSFPMDAPHVPSDHNPTGAYVTEFNVDQLRPDSQQILHFGAVKSAFYAWLNGKYLGYSEGSKTPTEFDVSKFIKAGNNQLAVKVLRFSDGNYLEDQDFWRVSGIERDVYLYQQHELHIRDYFAKTSLTNNYQTGVLQLTLQLENTGDRSYQEQPLKIQLFDAKQQLVHEQQVQFSLDKHAQRELTARTEIPNVAKWSAETPNLYSIVLSLPESSAKADYIGSKIGFRQVELRDGQVLVNGQPVLFKGVNRHEHDQFEAHVVSHESMLQDIKMFKQNNINAVRTSHYPNDPYLYKLADKYGIYVIDEANIESHGFGYDSDKTLANKPEFEPMHLDRIKRMVERDKNHPSIIFWSLGNEAGDGPAFIHGYQWVKQRDDSRLVQYERAERHPTDFHEWHTDIYSWMYADHKSIKDYLSQKPARPFIWIEYAHAMGNSSGNLSDDWNIVRAEPQFQGGFIWDWVDQGLVKHTADGQAYWGYGGDFEPKGVHNDVNFCLNGLVNPDRTPHPGLFEVKKVYQDLHFSHVKGDTFALFNENFFTDLSRYQIGWRLLENGQQVDQGELQLAAQPQQKINFTIPALSKHTDTSAERFIEFYAKAKQADDLLAAGWVLSQEQIALTQLQPVVVDAASSTDTSIQLTQAENGTQLRVGNINIGFNAQGYLSDYRIGNAAMLSQPVTLNFWRAATDNDFGNGMQQRAQAWHQATLNQQGKGLTVVSATPKLVVLQQQVSLAAVDSQATVQYRITADGKVTFNLDLPLKAQAEPSEIPRIGMTLEMPDGFDNVNYYGRGPFENYQDRKTAAFVGLYQSKVADLGFAYIRPQENGNRSDVRWSEISNANGQGLIFSAIKGRKDLPLFDFSAHHQYNSDFDAGLQKAQRHTIDIIERPLTTVNIDYQQNGVGGDDSWGAKAHSQYQLQPQHYQFSFAIAPKTANK</sequence>
<dbReference type="InterPro" id="IPR006104">
    <property type="entry name" value="Glyco_hydro_2_N"/>
</dbReference>
<dbReference type="Pfam" id="PF02836">
    <property type="entry name" value="Glyco_hydro_2_C"/>
    <property type="match status" value="1"/>
</dbReference>
<dbReference type="InterPro" id="IPR006103">
    <property type="entry name" value="Glyco_hydro_2_cat"/>
</dbReference>
<dbReference type="Gene3D" id="2.60.40.10">
    <property type="entry name" value="Immunoglobulins"/>
    <property type="match status" value="2"/>
</dbReference>
<dbReference type="InterPro" id="IPR004199">
    <property type="entry name" value="B-gal_small/dom_5"/>
</dbReference>
<dbReference type="Gene3D" id="3.20.20.80">
    <property type="entry name" value="Glycosidases"/>
    <property type="match status" value="1"/>
</dbReference>
<dbReference type="SUPFAM" id="SSF74650">
    <property type="entry name" value="Galactose mutarotase-like"/>
    <property type="match status" value="1"/>
</dbReference>
<protein>
    <recommendedName>
        <fullName evidence="3 7">Beta-galactosidase</fullName>
        <ecNumber evidence="3 7">3.2.1.23</ecNumber>
    </recommendedName>
    <alternativeName>
        <fullName evidence="6 7">Lactase</fullName>
    </alternativeName>
</protein>
<name>A0ABT2FNY9_9GAMM</name>
<evidence type="ECO:0000256" key="5">
    <source>
        <dbReference type="ARBA" id="ARBA00023295"/>
    </source>
</evidence>
<dbReference type="SUPFAM" id="SSF49303">
    <property type="entry name" value="beta-Galactosidase/glucuronidase domain"/>
    <property type="match status" value="2"/>
</dbReference>
<dbReference type="InterPro" id="IPR006101">
    <property type="entry name" value="Glyco_hydro_2"/>
</dbReference>
<dbReference type="Proteomes" id="UP001201549">
    <property type="component" value="Unassembled WGS sequence"/>
</dbReference>
<dbReference type="Pfam" id="PF02837">
    <property type="entry name" value="Glyco_hydro_2_N"/>
    <property type="match status" value="1"/>
</dbReference>
<dbReference type="Gene3D" id="2.70.98.10">
    <property type="match status" value="1"/>
</dbReference>
<evidence type="ECO:0000256" key="7">
    <source>
        <dbReference type="RuleBase" id="RU361154"/>
    </source>
</evidence>
<dbReference type="RefSeq" id="WP_238897436.1">
    <property type="nucleotide sequence ID" value="NZ_JAKOGG010000014.1"/>
</dbReference>
<dbReference type="InterPro" id="IPR008979">
    <property type="entry name" value="Galactose-bd-like_sf"/>
</dbReference>
<dbReference type="InterPro" id="IPR014718">
    <property type="entry name" value="GH-type_carb-bd"/>
</dbReference>
<evidence type="ECO:0000313" key="10">
    <source>
        <dbReference type="EMBL" id="MCS4557963.1"/>
    </source>
</evidence>
<evidence type="ECO:0000256" key="2">
    <source>
        <dbReference type="ARBA" id="ARBA00007401"/>
    </source>
</evidence>
<dbReference type="EC" id="3.2.1.23" evidence="3 7"/>
<dbReference type="InterPro" id="IPR032312">
    <property type="entry name" value="LacZ_4"/>
</dbReference>
<keyword evidence="11" id="KW-1185">Reference proteome</keyword>
<dbReference type="InterPro" id="IPR013783">
    <property type="entry name" value="Ig-like_fold"/>
</dbReference>
<dbReference type="InterPro" id="IPR011013">
    <property type="entry name" value="Gal_mutarotase_sf_dom"/>
</dbReference>
<keyword evidence="5 7" id="KW-0326">Glycosidase</keyword>
<evidence type="ECO:0000259" key="9">
    <source>
        <dbReference type="SMART" id="SM01038"/>
    </source>
</evidence>
<feature type="chain" id="PRO_5045801109" description="Beta-galactosidase" evidence="8">
    <location>
        <begin position="23"/>
        <end position="1055"/>
    </location>
</feature>
<dbReference type="SUPFAM" id="SSF51445">
    <property type="entry name" value="(Trans)glycosidases"/>
    <property type="match status" value="1"/>
</dbReference>
<dbReference type="InterPro" id="IPR023232">
    <property type="entry name" value="Glyco_hydro_2_AS"/>
</dbReference>
<evidence type="ECO:0000256" key="4">
    <source>
        <dbReference type="ARBA" id="ARBA00022801"/>
    </source>
</evidence>
<evidence type="ECO:0000256" key="3">
    <source>
        <dbReference type="ARBA" id="ARBA00012756"/>
    </source>
</evidence>
<evidence type="ECO:0000256" key="6">
    <source>
        <dbReference type="ARBA" id="ARBA00032230"/>
    </source>
</evidence>
<dbReference type="PROSITE" id="PS00608">
    <property type="entry name" value="GLYCOSYL_HYDROL_F2_2"/>
    <property type="match status" value="1"/>
</dbReference>
<dbReference type="PANTHER" id="PTHR46323:SF2">
    <property type="entry name" value="BETA-GALACTOSIDASE"/>
    <property type="match status" value="1"/>
</dbReference>
<comment type="catalytic activity">
    <reaction evidence="1 7">
        <text>Hydrolysis of terminal non-reducing beta-D-galactose residues in beta-D-galactosides.</text>
        <dbReference type="EC" id="3.2.1.23"/>
    </reaction>
</comment>
<dbReference type="InterPro" id="IPR050347">
    <property type="entry name" value="Bact_Beta-galactosidase"/>
</dbReference>
<dbReference type="SUPFAM" id="SSF49785">
    <property type="entry name" value="Galactose-binding domain-like"/>
    <property type="match status" value="1"/>
</dbReference>
<proteinExistence type="inferred from homology"/>
<dbReference type="PANTHER" id="PTHR46323">
    <property type="entry name" value="BETA-GALACTOSIDASE"/>
    <property type="match status" value="1"/>
</dbReference>